<sequence>MTPKLYMQRVSPPSRAVLMCAKSLDLELDLIEIDVLKMENVTPQFLQINPLHTIPFLDDNGFLLGDSHAIMIYLVEMYGKDRSLYPDDVKKRARINQMLHFDCGTFCKALKNCGKLKIGLYNANLARSERVPVPILLTDDKLIREENLNALIEAFGFLETFLQNSRYIAGDSLSIADLSLITTITNASALVPIDGHKYPRIRAWRKLMEFLPYSDINKSGGEEFKTLIKEMLSK</sequence>
<dbReference type="SFLD" id="SFLDG01153">
    <property type="entry name" value="Main.4:_Theta-like"/>
    <property type="match status" value="1"/>
</dbReference>
<dbReference type="Pfam" id="PF13417">
    <property type="entry name" value="GST_N_3"/>
    <property type="match status" value="1"/>
</dbReference>
<dbReference type="InterPro" id="IPR004046">
    <property type="entry name" value="GST_C"/>
</dbReference>
<dbReference type="SFLD" id="SFLDG00358">
    <property type="entry name" value="Main_(cytGST)"/>
    <property type="match status" value="1"/>
</dbReference>
<dbReference type="SFLD" id="SFLDS00019">
    <property type="entry name" value="Glutathione_Transferase_(cytos"/>
    <property type="match status" value="1"/>
</dbReference>
<organism evidence="4 5">
    <name type="scientific">Molorchus minor</name>
    <dbReference type="NCBI Taxonomy" id="1323400"/>
    <lineage>
        <taxon>Eukaryota</taxon>
        <taxon>Metazoa</taxon>
        <taxon>Ecdysozoa</taxon>
        <taxon>Arthropoda</taxon>
        <taxon>Hexapoda</taxon>
        <taxon>Insecta</taxon>
        <taxon>Pterygota</taxon>
        <taxon>Neoptera</taxon>
        <taxon>Endopterygota</taxon>
        <taxon>Coleoptera</taxon>
        <taxon>Polyphaga</taxon>
        <taxon>Cucujiformia</taxon>
        <taxon>Chrysomeloidea</taxon>
        <taxon>Cerambycidae</taxon>
        <taxon>Lamiinae</taxon>
        <taxon>Monochamini</taxon>
        <taxon>Molorchus</taxon>
    </lineage>
</organism>
<dbReference type="PROSITE" id="PS50405">
    <property type="entry name" value="GST_CTER"/>
    <property type="match status" value="1"/>
</dbReference>
<name>A0ABQ9J239_9CUCU</name>
<dbReference type="InterPro" id="IPR040079">
    <property type="entry name" value="Glutathione_S-Trfase"/>
</dbReference>
<evidence type="ECO:0000259" key="2">
    <source>
        <dbReference type="PROSITE" id="PS50404"/>
    </source>
</evidence>
<dbReference type="SUPFAM" id="SSF47616">
    <property type="entry name" value="GST C-terminal domain-like"/>
    <property type="match status" value="1"/>
</dbReference>
<keyword evidence="5" id="KW-1185">Reference proteome</keyword>
<comment type="subunit">
    <text evidence="1">Homodimer.</text>
</comment>
<dbReference type="CDD" id="cd03177">
    <property type="entry name" value="GST_C_Delta_Epsilon"/>
    <property type="match status" value="1"/>
</dbReference>
<accession>A0ABQ9J239</accession>
<dbReference type="Pfam" id="PF00043">
    <property type="entry name" value="GST_C"/>
    <property type="match status" value="1"/>
</dbReference>
<dbReference type="InterPro" id="IPR004045">
    <property type="entry name" value="Glutathione_S-Trfase_N"/>
</dbReference>
<dbReference type="SUPFAM" id="SSF52833">
    <property type="entry name" value="Thioredoxin-like"/>
    <property type="match status" value="1"/>
</dbReference>
<evidence type="ECO:0000256" key="1">
    <source>
        <dbReference type="ARBA" id="ARBA00011738"/>
    </source>
</evidence>
<gene>
    <name evidence="4" type="ORF">NQ317_011901</name>
</gene>
<dbReference type="Gene3D" id="3.40.30.10">
    <property type="entry name" value="Glutaredoxin"/>
    <property type="match status" value="1"/>
</dbReference>
<dbReference type="InterPro" id="IPR010987">
    <property type="entry name" value="Glutathione-S-Trfase_C-like"/>
</dbReference>
<comment type="caution">
    <text evidence="4">The sequence shown here is derived from an EMBL/GenBank/DDBJ whole genome shotgun (WGS) entry which is preliminary data.</text>
</comment>
<feature type="domain" description="GST N-terminal" evidence="2">
    <location>
        <begin position="1"/>
        <end position="82"/>
    </location>
</feature>
<protein>
    <submittedName>
        <fullName evidence="4">Uncharacterized protein</fullName>
    </submittedName>
</protein>
<dbReference type="PANTHER" id="PTHR43969">
    <property type="entry name" value="GLUTATHIONE S TRANSFERASE D10, ISOFORM A-RELATED"/>
    <property type="match status" value="1"/>
</dbReference>
<dbReference type="Proteomes" id="UP001162164">
    <property type="component" value="Unassembled WGS sequence"/>
</dbReference>
<evidence type="ECO:0000259" key="3">
    <source>
        <dbReference type="PROSITE" id="PS50405"/>
    </source>
</evidence>
<dbReference type="CDD" id="cd03045">
    <property type="entry name" value="GST_N_Delta_Epsilon"/>
    <property type="match status" value="1"/>
</dbReference>
<dbReference type="PANTHER" id="PTHR43969:SF9">
    <property type="entry name" value="GLUTATHIONE S TRANSFERASE D10, ISOFORM A-RELATED"/>
    <property type="match status" value="1"/>
</dbReference>
<dbReference type="PROSITE" id="PS50404">
    <property type="entry name" value="GST_NTER"/>
    <property type="match status" value="1"/>
</dbReference>
<feature type="domain" description="GST C-terminal" evidence="3">
    <location>
        <begin position="88"/>
        <end position="228"/>
    </location>
</feature>
<dbReference type="EMBL" id="JAPWTJ010001448">
    <property type="protein sequence ID" value="KAJ8971671.1"/>
    <property type="molecule type" value="Genomic_DNA"/>
</dbReference>
<dbReference type="InterPro" id="IPR036282">
    <property type="entry name" value="Glutathione-S-Trfase_C_sf"/>
</dbReference>
<evidence type="ECO:0000313" key="4">
    <source>
        <dbReference type="EMBL" id="KAJ8971671.1"/>
    </source>
</evidence>
<dbReference type="InterPro" id="IPR036249">
    <property type="entry name" value="Thioredoxin-like_sf"/>
</dbReference>
<proteinExistence type="predicted"/>
<reference evidence="4" key="1">
    <citation type="journal article" date="2023" name="Insect Mol. Biol.">
        <title>Genome sequencing provides insights into the evolution of gene families encoding plant cell wall-degrading enzymes in longhorned beetles.</title>
        <authorList>
            <person name="Shin N.R."/>
            <person name="Okamura Y."/>
            <person name="Kirsch R."/>
            <person name="Pauchet Y."/>
        </authorList>
    </citation>
    <scope>NUCLEOTIDE SEQUENCE</scope>
    <source>
        <strain evidence="4">MMC_N1</strain>
    </source>
</reference>
<evidence type="ECO:0000313" key="5">
    <source>
        <dbReference type="Proteomes" id="UP001162164"/>
    </source>
</evidence>
<dbReference type="Gene3D" id="1.20.1050.10">
    <property type="match status" value="1"/>
</dbReference>